<evidence type="ECO:0000313" key="2">
    <source>
        <dbReference type="Proteomes" id="UP000268329"/>
    </source>
</evidence>
<dbReference type="Proteomes" id="UP000268329">
    <property type="component" value="Chromosome"/>
</dbReference>
<keyword evidence="2" id="KW-1185">Reference proteome</keyword>
<proteinExistence type="predicted"/>
<evidence type="ECO:0000313" key="1">
    <source>
        <dbReference type="EMBL" id="AYN40142.1"/>
    </source>
</evidence>
<dbReference type="AlphaFoldDB" id="A0A3G2JIB3"/>
<dbReference type="EMBL" id="CP033073">
    <property type="protein sequence ID" value="AYN40142.1"/>
    <property type="molecule type" value="Genomic_DNA"/>
</dbReference>
<accession>A0A3G2JIB3</accession>
<organism evidence="1 2">
    <name type="scientific">Streptomyces dangxiongensis</name>
    <dbReference type="NCBI Taxonomy" id="1442032"/>
    <lineage>
        <taxon>Bacteria</taxon>
        <taxon>Bacillati</taxon>
        <taxon>Actinomycetota</taxon>
        <taxon>Actinomycetes</taxon>
        <taxon>Kitasatosporales</taxon>
        <taxon>Streptomycetaceae</taxon>
        <taxon>Streptomyces</taxon>
    </lineage>
</organism>
<name>A0A3G2JIB3_9ACTN</name>
<dbReference type="KEGG" id="sdd:D9753_15850"/>
<sequence length="87" mass="9074">MAGWVGQTGLPKRSWIRWDEVFALFVPCLLPQAGCGGERAGEFVSLVGEGERVGAVVAAEQLAYLVGGVAGGAAGERQAVLAVQEFR</sequence>
<gene>
    <name evidence="1" type="ORF">D9753_15850</name>
</gene>
<reference evidence="1 2" key="1">
    <citation type="submission" date="2018-10" db="EMBL/GenBank/DDBJ databases">
        <title>The genome of Streptomyces dangxiongensis Z022.</title>
        <authorList>
            <person name="Zhang B."/>
        </authorList>
    </citation>
    <scope>NUCLEOTIDE SEQUENCE [LARGE SCALE GENOMIC DNA]</scope>
    <source>
        <strain evidence="1 2">Z022</strain>
    </source>
</reference>
<protein>
    <submittedName>
        <fullName evidence="1">Uncharacterized protein</fullName>
    </submittedName>
</protein>